<dbReference type="EMBL" id="LR797383">
    <property type="protein sequence ID" value="CAB4212368.1"/>
    <property type="molecule type" value="Genomic_DNA"/>
</dbReference>
<organism evidence="8">
    <name type="scientific">uncultured Caudovirales phage</name>
    <dbReference type="NCBI Taxonomy" id="2100421"/>
    <lineage>
        <taxon>Viruses</taxon>
        <taxon>Duplodnaviria</taxon>
        <taxon>Heunggongvirae</taxon>
        <taxon>Uroviricota</taxon>
        <taxon>Caudoviricetes</taxon>
        <taxon>Peduoviridae</taxon>
        <taxon>Maltschvirus</taxon>
        <taxon>Maltschvirus maltsch</taxon>
    </lineage>
</organism>
<dbReference type="EMBL" id="LR797286">
    <property type="protein sequence ID" value="CAB4199074.1"/>
    <property type="molecule type" value="Genomic_DNA"/>
</dbReference>
<sequence length="233" mass="25068">MAYTHTWDETAPANSQAANQLGANIRNLKEDTRERINSLIGVAVGTAFSDPVVASDSSLATLRSELTTVQGAIAALPSLATQTYKRSYSYHGSSVYQLTSGGSYPQLFMINNIGNQYISKSAEANAGQVLVYTRIDIPVGAVITEVREYWYSTGTEVPSNAIQYNDFTALHTVGYSSAALTAAGYQNRAIFSGSHTVLDAPAGYYHSASWNTSTTHYCGIVVTYTSASFNVRI</sequence>
<evidence type="ECO:0000313" key="5">
    <source>
        <dbReference type="EMBL" id="CAB4187634.1"/>
    </source>
</evidence>
<dbReference type="EMBL" id="LR796865">
    <property type="protein sequence ID" value="CAB4171315.1"/>
    <property type="molecule type" value="Genomic_DNA"/>
</dbReference>
<dbReference type="EMBL" id="LR798452">
    <property type="protein sequence ID" value="CAB5238442.1"/>
    <property type="molecule type" value="Genomic_DNA"/>
</dbReference>
<gene>
    <name evidence="3" type="ORF">UFOVP1000_7</name>
    <name evidence="4" type="ORF">UFOVP1092_35</name>
    <name evidence="5" type="ORF">UFOVP1152_39</name>
    <name evidence="6" type="ORF">UFOVP1337_16</name>
    <name evidence="7" type="ORF">UFOVP1446_7</name>
    <name evidence="9" type="ORF">UFOVP1537_43</name>
    <name evidence="8" type="ORF">UFOVP1598_21</name>
    <name evidence="1" type="ORF">UFOVP825_8</name>
    <name evidence="2" type="ORF">UFOVP915_43</name>
</gene>
<evidence type="ECO:0000313" key="8">
    <source>
        <dbReference type="EMBL" id="CAB4218304.1"/>
    </source>
</evidence>
<evidence type="ECO:0000313" key="1">
    <source>
        <dbReference type="EMBL" id="CAB4164998.1"/>
    </source>
</evidence>
<dbReference type="EMBL" id="LR797109">
    <property type="protein sequence ID" value="CAB4187634.1"/>
    <property type="molecule type" value="Genomic_DNA"/>
</dbReference>
<accession>A0A6J5SUB4</accession>
<dbReference type="EMBL" id="LR796946">
    <property type="protein sequence ID" value="CAB4177190.1"/>
    <property type="molecule type" value="Genomic_DNA"/>
</dbReference>
<evidence type="ECO:0000313" key="9">
    <source>
        <dbReference type="EMBL" id="CAB5238442.1"/>
    </source>
</evidence>
<evidence type="ECO:0000313" key="3">
    <source>
        <dbReference type="EMBL" id="CAB4177190.1"/>
    </source>
</evidence>
<evidence type="ECO:0000313" key="6">
    <source>
        <dbReference type="EMBL" id="CAB4199074.1"/>
    </source>
</evidence>
<name>A0A6J5SUB4_9CAUD</name>
<reference evidence="8" key="1">
    <citation type="submission" date="2020-05" db="EMBL/GenBank/DDBJ databases">
        <authorList>
            <person name="Chiriac C."/>
            <person name="Salcher M."/>
            <person name="Ghai R."/>
            <person name="Kavagutti S V."/>
        </authorList>
    </citation>
    <scope>NUCLEOTIDE SEQUENCE</scope>
</reference>
<dbReference type="EMBL" id="LR796772">
    <property type="protein sequence ID" value="CAB4164998.1"/>
    <property type="molecule type" value="Genomic_DNA"/>
</dbReference>
<evidence type="ECO:0000313" key="4">
    <source>
        <dbReference type="EMBL" id="CAB4183078.1"/>
    </source>
</evidence>
<evidence type="ECO:0000313" key="7">
    <source>
        <dbReference type="EMBL" id="CAB4212368.1"/>
    </source>
</evidence>
<protein>
    <submittedName>
        <fullName evidence="8">Uncharacterized protein</fullName>
    </submittedName>
</protein>
<evidence type="ECO:0000313" key="2">
    <source>
        <dbReference type="EMBL" id="CAB4171315.1"/>
    </source>
</evidence>
<proteinExistence type="predicted"/>
<dbReference type="EMBL" id="LR797472">
    <property type="protein sequence ID" value="CAB4218304.1"/>
    <property type="molecule type" value="Genomic_DNA"/>
</dbReference>
<dbReference type="EMBL" id="LR797039">
    <property type="protein sequence ID" value="CAB4183078.1"/>
    <property type="molecule type" value="Genomic_DNA"/>
</dbReference>